<dbReference type="InterPro" id="IPR036737">
    <property type="entry name" value="OmpA-like_sf"/>
</dbReference>
<reference evidence="9 10" key="1">
    <citation type="submission" date="2019-10" db="EMBL/GenBank/DDBJ databases">
        <title>Alkaliphilus serpentinus sp. nov. and Alkaliphilus pronyensis sp. nov., two novel anaerobic alkaliphilic species isolated from the serpentinized-hosted hydrothermal field of the Prony Bay (New Caledonia).</title>
        <authorList>
            <person name="Postec A."/>
        </authorList>
    </citation>
    <scope>NUCLEOTIDE SEQUENCE [LARGE SCALE GENOMIC DNA]</scope>
    <source>
        <strain evidence="9 10">LacT</strain>
    </source>
</reference>
<dbReference type="SUPFAM" id="SSF103088">
    <property type="entry name" value="OmpA-like"/>
    <property type="match status" value="1"/>
</dbReference>
<evidence type="ECO:0000313" key="10">
    <source>
        <dbReference type="Proteomes" id="UP000465601"/>
    </source>
</evidence>
<evidence type="ECO:0000256" key="5">
    <source>
        <dbReference type="ARBA" id="ARBA00022989"/>
    </source>
</evidence>
<keyword evidence="5" id="KW-1133">Transmembrane helix</keyword>
<protein>
    <submittedName>
        <fullName evidence="9">OmpA family protein</fullName>
    </submittedName>
</protein>
<keyword evidence="3" id="KW-1003">Cell membrane</keyword>
<name>A0A833HPZ4_9FIRM</name>
<organism evidence="9 10">
    <name type="scientific">Alkaliphilus serpentinus</name>
    <dbReference type="NCBI Taxonomy" id="1482731"/>
    <lineage>
        <taxon>Bacteria</taxon>
        <taxon>Bacillati</taxon>
        <taxon>Bacillota</taxon>
        <taxon>Clostridia</taxon>
        <taxon>Peptostreptococcales</taxon>
        <taxon>Natronincolaceae</taxon>
        <taxon>Alkaliphilus</taxon>
    </lineage>
</organism>
<keyword evidence="10" id="KW-1185">Reference proteome</keyword>
<dbReference type="PANTHER" id="PTHR30329:SF21">
    <property type="entry name" value="LIPOPROTEIN YIAD-RELATED"/>
    <property type="match status" value="1"/>
</dbReference>
<comment type="similarity">
    <text evidence="2">Belongs to the MotB family.</text>
</comment>
<evidence type="ECO:0000256" key="4">
    <source>
        <dbReference type="ARBA" id="ARBA00022692"/>
    </source>
</evidence>
<dbReference type="PANTHER" id="PTHR30329">
    <property type="entry name" value="STATOR ELEMENT OF FLAGELLAR MOTOR COMPLEX"/>
    <property type="match status" value="1"/>
</dbReference>
<proteinExistence type="inferred from homology"/>
<dbReference type="Gene3D" id="3.30.1330.60">
    <property type="entry name" value="OmpA-like domain"/>
    <property type="match status" value="1"/>
</dbReference>
<dbReference type="Pfam" id="PF00691">
    <property type="entry name" value="OmpA"/>
    <property type="match status" value="1"/>
</dbReference>
<dbReference type="PROSITE" id="PS51123">
    <property type="entry name" value="OMPA_2"/>
    <property type="match status" value="1"/>
</dbReference>
<dbReference type="EMBL" id="WBZB01000013">
    <property type="protein sequence ID" value="KAB3531377.1"/>
    <property type="molecule type" value="Genomic_DNA"/>
</dbReference>
<comment type="caution">
    <text evidence="9">The sequence shown here is derived from an EMBL/GenBank/DDBJ whole genome shotgun (WGS) entry which is preliminary data.</text>
</comment>
<evidence type="ECO:0000259" key="8">
    <source>
        <dbReference type="PROSITE" id="PS51123"/>
    </source>
</evidence>
<evidence type="ECO:0000256" key="3">
    <source>
        <dbReference type="ARBA" id="ARBA00022475"/>
    </source>
</evidence>
<comment type="subcellular location">
    <subcellularLocation>
        <location evidence="1">Cell membrane</location>
        <topology evidence="1">Single-pass membrane protein</topology>
    </subcellularLocation>
</comment>
<dbReference type="Proteomes" id="UP000465601">
    <property type="component" value="Unassembled WGS sequence"/>
</dbReference>
<evidence type="ECO:0000256" key="2">
    <source>
        <dbReference type="ARBA" id="ARBA00008914"/>
    </source>
</evidence>
<evidence type="ECO:0000256" key="7">
    <source>
        <dbReference type="PROSITE-ProRule" id="PRU00473"/>
    </source>
</evidence>
<keyword evidence="6 7" id="KW-0472">Membrane</keyword>
<dbReference type="AlphaFoldDB" id="A0A833HPZ4"/>
<dbReference type="GO" id="GO:0005886">
    <property type="term" value="C:plasma membrane"/>
    <property type="evidence" value="ECO:0007669"/>
    <property type="project" value="UniProtKB-SubCell"/>
</dbReference>
<gene>
    <name evidence="9" type="ORF">F8153_04140</name>
</gene>
<keyword evidence="4" id="KW-0812">Transmembrane</keyword>
<dbReference type="InterPro" id="IPR050330">
    <property type="entry name" value="Bact_OuterMem_StrucFunc"/>
</dbReference>
<dbReference type="RefSeq" id="WP_151865103.1">
    <property type="nucleotide sequence ID" value="NZ_WBZB01000013.1"/>
</dbReference>
<accession>A0A833HPZ4</accession>
<sequence length="248" mass="28228">MARRKRASEEKKGAPEWMTTYGDMVTLLLCFFVLLFAFSEIDAMKFQAIIQSFQGSLGILEGGKTIEENDYVDEALVEELTTDQKEELEDFRKLQIRLEEFLEENNLAGDVLVTLETRGLVLRFQDNVLYDSGRAELKQSSKELLTYLSGFMVEPELIEKNVVVEGHTDSDPLLPNARYETNWELSVARAANVVRFMIEEVGLEPQRFSASGYGEYQPVAENDTAENKAKNRRVDLVILKKELELSAP</sequence>
<dbReference type="InterPro" id="IPR025713">
    <property type="entry name" value="MotB-like_N_dom"/>
</dbReference>
<dbReference type="CDD" id="cd07185">
    <property type="entry name" value="OmpA_C-like"/>
    <property type="match status" value="1"/>
</dbReference>
<dbReference type="Pfam" id="PF13677">
    <property type="entry name" value="MotB_plug"/>
    <property type="match status" value="1"/>
</dbReference>
<evidence type="ECO:0000256" key="1">
    <source>
        <dbReference type="ARBA" id="ARBA00004162"/>
    </source>
</evidence>
<evidence type="ECO:0000313" key="9">
    <source>
        <dbReference type="EMBL" id="KAB3531377.1"/>
    </source>
</evidence>
<dbReference type="OrthoDB" id="9815217at2"/>
<feature type="domain" description="OmpA-like" evidence="8">
    <location>
        <begin position="117"/>
        <end position="242"/>
    </location>
</feature>
<evidence type="ECO:0000256" key="6">
    <source>
        <dbReference type="ARBA" id="ARBA00023136"/>
    </source>
</evidence>
<dbReference type="InterPro" id="IPR006665">
    <property type="entry name" value="OmpA-like"/>
</dbReference>